<evidence type="ECO:0000256" key="6">
    <source>
        <dbReference type="ARBA" id="ARBA00023136"/>
    </source>
</evidence>
<evidence type="ECO:0000256" key="3">
    <source>
        <dbReference type="ARBA" id="ARBA00022475"/>
    </source>
</evidence>
<dbReference type="PANTHER" id="PTHR43045">
    <property type="entry name" value="SHIKIMATE TRANSPORTER"/>
    <property type="match status" value="1"/>
</dbReference>
<dbReference type="InterPro" id="IPR011701">
    <property type="entry name" value="MFS"/>
</dbReference>
<dbReference type="InterPro" id="IPR005829">
    <property type="entry name" value="Sugar_transporter_CS"/>
</dbReference>
<feature type="transmembrane region" description="Helical" evidence="7">
    <location>
        <begin position="293"/>
        <end position="310"/>
    </location>
</feature>
<feature type="transmembrane region" description="Helical" evidence="7">
    <location>
        <begin position="330"/>
        <end position="351"/>
    </location>
</feature>
<proteinExistence type="predicted"/>
<name>A0ABZ1FV44_9ACTN</name>
<evidence type="ECO:0000256" key="5">
    <source>
        <dbReference type="ARBA" id="ARBA00022989"/>
    </source>
</evidence>
<feature type="transmembrane region" description="Helical" evidence="7">
    <location>
        <begin position="104"/>
        <end position="128"/>
    </location>
</feature>
<evidence type="ECO:0000259" key="8">
    <source>
        <dbReference type="PROSITE" id="PS50850"/>
    </source>
</evidence>
<dbReference type="Gene3D" id="1.20.1250.20">
    <property type="entry name" value="MFS general substrate transporter like domains"/>
    <property type="match status" value="2"/>
</dbReference>
<evidence type="ECO:0000313" key="9">
    <source>
        <dbReference type="EMBL" id="WSB73802.1"/>
    </source>
</evidence>
<feature type="transmembrane region" description="Helical" evidence="7">
    <location>
        <begin position="205"/>
        <end position="228"/>
    </location>
</feature>
<feature type="transmembrane region" description="Helical" evidence="7">
    <location>
        <begin position="449"/>
        <end position="470"/>
    </location>
</feature>
<dbReference type="PANTHER" id="PTHR43045:SF1">
    <property type="entry name" value="SHIKIMATE TRANSPORTER"/>
    <property type="match status" value="1"/>
</dbReference>
<evidence type="ECO:0000313" key="10">
    <source>
        <dbReference type="Proteomes" id="UP001344251"/>
    </source>
</evidence>
<keyword evidence="5 7" id="KW-1133">Transmembrane helix</keyword>
<feature type="transmembrane region" description="Helical" evidence="7">
    <location>
        <begin position="240"/>
        <end position="263"/>
    </location>
</feature>
<keyword evidence="2" id="KW-0813">Transport</keyword>
<protein>
    <submittedName>
        <fullName evidence="9">MFS transporter</fullName>
    </submittedName>
</protein>
<evidence type="ECO:0000256" key="4">
    <source>
        <dbReference type="ARBA" id="ARBA00022692"/>
    </source>
</evidence>
<dbReference type="PROSITE" id="PS00216">
    <property type="entry name" value="SUGAR_TRANSPORT_1"/>
    <property type="match status" value="1"/>
</dbReference>
<evidence type="ECO:0000256" key="1">
    <source>
        <dbReference type="ARBA" id="ARBA00004651"/>
    </source>
</evidence>
<organism evidence="9 10">
    <name type="scientific">Streptomyces decoyicus</name>
    <dbReference type="NCBI Taxonomy" id="249567"/>
    <lineage>
        <taxon>Bacteria</taxon>
        <taxon>Bacillati</taxon>
        <taxon>Actinomycetota</taxon>
        <taxon>Actinomycetes</taxon>
        <taxon>Kitasatosporales</taxon>
        <taxon>Streptomycetaceae</taxon>
        <taxon>Streptomyces</taxon>
    </lineage>
</organism>
<feature type="transmembrane region" description="Helical" evidence="7">
    <location>
        <begin position="167"/>
        <end position="193"/>
    </location>
</feature>
<reference evidence="9 10" key="1">
    <citation type="submission" date="2022-10" db="EMBL/GenBank/DDBJ databases">
        <title>The complete genomes of actinobacterial strains from the NBC collection.</title>
        <authorList>
            <person name="Joergensen T.S."/>
            <person name="Alvarez Arevalo M."/>
            <person name="Sterndorff E.B."/>
            <person name="Faurdal D."/>
            <person name="Vuksanovic O."/>
            <person name="Mourched A.-S."/>
            <person name="Charusanti P."/>
            <person name="Shaw S."/>
            <person name="Blin K."/>
            <person name="Weber T."/>
        </authorList>
    </citation>
    <scope>NUCLEOTIDE SEQUENCE [LARGE SCALE GENOMIC DNA]</scope>
    <source>
        <strain evidence="9 10">NBC 01774</strain>
    </source>
</reference>
<feature type="transmembrane region" description="Helical" evidence="7">
    <location>
        <begin position="79"/>
        <end position="98"/>
    </location>
</feature>
<gene>
    <name evidence="9" type="ORF">OG863_03695</name>
</gene>
<sequence length="488" mass="51502">MRCQLHDRHLTRHQRRGEAYFPRSAGGYTPVGSRVEGSFPAASGGGTGVPVTSASAWANERPGVRRIAFAGLAGTTSQYFGFFSYALAAVIVFPANFFPEMDSAVASLTTFASIGVAFVVRPLGALVFGHFGDRSGRKSVLVFSLLMMAGATFFIGLLPGYSDLGVIAPVLLLILRVAQGAALGGGGMGAVLLAVEHAPPRRRGLYSAFPGVGASLGALLANGAFLALSGGLTPEQFRTWGWRIPFLFTSVLAGIAVFVRVSIPETPAFASAMRRAGKLRIPIAEVVRSKPRALLLSVGALVVGNVLYFVTQTFALSYGTAVLGIPDRIMLLATLTSIGVQSVVGFASAAFSDRLGRRRVCMAGALLCAVWAVPLIWLLRTRSPWLIVVGFSVSMFVYAIYSGPLSAYLAGLFATRLRFTAVALVFNTGVMVGGALAPTISDRLVAWTGSVWAVAGFVITTAALSLFSLWHLSESYPKDLGPDAEEEH</sequence>
<comment type="subcellular location">
    <subcellularLocation>
        <location evidence="1">Cell membrane</location>
        <topology evidence="1">Multi-pass membrane protein</topology>
    </subcellularLocation>
</comment>
<keyword evidence="10" id="KW-1185">Reference proteome</keyword>
<dbReference type="SUPFAM" id="SSF103473">
    <property type="entry name" value="MFS general substrate transporter"/>
    <property type="match status" value="1"/>
</dbReference>
<dbReference type="Proteomes" id="UP001344251">
    <property type="component" value="Chromosome"/>
</dbReference>
<evidence type="ECO:0000256" key="2">
    <source>
        <dbReference type="ARBA" id="ARBA00022448"/>
    </source>
</evidence>
<evidence type="ECO:0000256" key="7">
    <source>
        <dbReference type="SAM" id="Phobius"/>
    </source>
</evidence>
<feature type="transmembrane region" description="Helical" evidence="7">
    <location>
        <begin position="360"/>
        <end position="379"/>
    </location>
</feature>
<feature type="transmembrane region" description="Helical" evidence="7">
    <location>
        <begin position="140"/>
        <end position="161"/>
    </location>
</feature>
<dbReference type="InterPro" id="IPR020846">
    <property type="entry name" value="MFS_dom"/>
</dbReference>
<accession>A0ABZ1FV44</accession>
<dbReference type="RefSeq" id="WP_326623434.1">
    <property type="nucleotide sequence ID" value="NZ_CP109106.1"/>
</dbReference>
<feature type="transmembrane region" description="Helical" evidence="7">
    <location>
        <begin position="385"/>
        <end position="410"/>
    </location>
</feature>
<feature type="domain" description="Major facilitator superfamily (MFS) profile" evidence="8">
    <location>
        <begin position="67"/>
        <end position="473"/>
    </location>
</feature>
<keyword evidence="3" id="KW-1003">Cell membrane</keyword>
<feature type="transmembrane region" description="Helical" evidence="7">
    <location>
        <begin position="417"/>
        <end position="437"/>
    </location>
</feature>
<keyword evidence="6 7" id="KW-0472">Membrane</keyword>
<keyword evidence="4 7" id="KW-0812">Transmembrane</keyword>
<dbReference type="Pfam" id="PF07690">
    <property type="entry name" value="MFS_1"/>
    <property type="match status" value="1"/>
</dbReference>
<dbReference type="EMBL" id="CP109106">
    <property type="protein sequence ID" value="WSB73802.1"/>
    <property type="molecule type" value="Genomic_DNA"/>
</dbReference>
<dbReference type="PROSITE" id="PS50850">
    <property type="entry name" value="MFS"/>
    <property type="match status" value="1"/>
</dbReference>
<dbReference type="InterPro" id="IPR036259">
    <property type="entry name" value="MFS_trans_sf"/>
</dbReference>